<evidence type="ECO:0000313" key="1">
    <source>
        <dbReference type="EMBL" id="KAH0538921.1"/>
    </source>
</evidence>
<dbReference type="OrthoDB" id="3352776at2759"/>
<proteinExistence type="predicted"/>
<evidence type="ECO:0000313" key="2">
    <source>
        <dbReference type="Proteomes" id="UP000698800"/>
    </source>
</evidence>
<gene>
    <name evidence="1" type="ORF">FGG08_004512</name>
</gene>
<dbReference type="EMBL" id="JAGHQL010000092">
    <property type="protein sequence ID" value="KAH0538921.1"/>
    <property type="molecule type" value="Genomic_DNA"/>
</dbReference>
<dbReference type="Proteomes" id="UP000698800">
    <property type="component" value="Unassembled WGS sequence"/>
</dbReference>
<reference evidence="1" key="1">
    <citation type="submission" date="2021-03" db="EMBL/GenBank/DDBJ databases">
        <title>Comparative genomics and phylogenomic investigation of the class Geoglossomycetes provide insights into ecological specialization and systematics.</title>
        <authorList>
            <person name="Melie T."/>
            <person name="Pirro S."/>
            <person name="Miller A.N."/>
            <person name="Quandt A."/>
        </authorList>
    </citation>
    <scope>NUCLEOTIDE SEQUENCE</scope>
    <source>
        <strain evidence="1">GBOQ0MN5Z8</strain>
    </source>
</reference>
<dbReference type="AlphaFoldDB" id="A0A9P8L2F2"/>
<sequence>MGLLSADPGPKHGELQQSFANGAMAPSEILNTFFRANPKITEHGPEWASSRLPFIGKTFSGRSSTISESATTCDDYFRFLSATVAVHPSDNTFPPASGFMVSPGTASLSSSDGGSGIVSVKGHIKISSVATGNSWEEDFIFYFSEFDREGRFGHFKIWGDPLSCWLAVVGI</sequence>
<comment type="caution">
    <text evidence="1">The sequence shown here is derived from an EMBL/GenBank/DDBJ whole genome shotgun (WGS) entry which is preliminary data.</text>
</comment>
<accession>A0A9P8L2F2</accession>
<organism evidence="1 2">
    <name type="scientific">Glutinoglossum americanum</name>
    <dbReference type="NCBI Taxonomy" id="1670608"/>
    <lineage>
        <taxon>Eukaryota</taxon>
        <taxon>Fungi</taxon>
        <taxon>Dikarya</taxon>
        <taxon>Ascomycota</taxon>
        <taxon>Pezizomycotina</taxon>
        <taxon>Geoglossomycetes</taxon>
        <taxon>Geoglossales</taxon>
        <taxon>Geoglossaceae</taxon>
        <taxon>Glutinoglossum</taxon>
    </lineage>
</organism>
<protein>
    <submittedName>
        <fullName evidence="1">Uncharacterized protein</fullName>
    </submittedName>
</protein>
<name>A0A9P8L2F2_9PEZI</name>
<keyword evidence="2" id="KW-1185">Reference proteome</keyword>